<comment type="caution">
    <text evidence="2">The sequence shown here is derived from an EMBL/GenBank/DDBJ whole genome shotgun (WGS) entry which is preliminary data.</text>
</comment>
<dbReference type="Proteomes" id="UP000703893">
    <property type="component" value="Unassembled WGS sequence"/>
</dbReference>
<proteinExistence type="predicted"/>
<reference evidence="2 3" key="1">
    <citation type="submission" date="2019-03" db="EMBL/GenBank/DDBJ databases">
        <title>Lake Tanganyika Metagenome-Assembled Genomes (MAGs).</title>
        <authorList>
            <person name="Tran P."/>
        </authorList>
    </citation>
    <scope>NUCLEOTIDE SEQUENCE [LARGE SCALE GENOMIC DNA]</scope>
    <source>
        <strain evidence="2">K_DeepCast_65m_m2_236</strain>
    </source>
</reference>
<dbReference type="EMBL" id="VGJX01000594">
    <property type="protein sequence ID" value="MBM3275486.1"/>
    <property type="molecule type" value="Genomic_DNA"/>
</dbReference>
<evidence type="ECO:0000313" key="2">
    <source>
        <dbReference type="EMBL" id="MBM3275486.1"/>
    </source>
</evidence>
<evidence type="ECO:0000256" key="1">
    <source>
        <dbReference type="SAM" id="MobiDB-lite"/>
    </source>
</evidence>
<sequence length="92" mass="9738">MALFLEALAGILAIVMVFSIPLAWSPIGKAFADRLRGTDMLRNAELEARVAALEAEMHQLREALVMGGAGRHAMPGAEGSKSLGSREMQSGS</sequence>
<feature type="region of interest" description="Disordered" evidence="1">
    <location>
        <begin position="72"/>
        <end position="92"/>
    </location>
</feature>
<protein>
    <submittedName>
        <fullName evidence="2">Uncharacterized protein</fullName>
    </submittedName>
</protein>
<dbReference type="AlphaFoldDB" id="A0A937X3P9"/>
<name>A0A937X3P9_9BACT</name>
<accession>A0A937X3P9</accession>
<evidence type="ECO:0000313" key="3">
    <source>
        <dbReference type="Proteomes" id="UP000703893"/>
    </source>
</evidence>
<gene>
    <name evidence="2" type="ORF">FJZ00_10050</name>
</gene>
<organism evidence="2 3">
    <name type="scientific">Candidatus Tanganyikabacteria bacterium</name>
    <dbReference type="NCBI Taxonomy" id="2961651"/>
    <lineage>
        <taxon>Bacteria</taxon>
        <taxon>Bacillati</taxon>
        <taxon>Candidatus Sericytochromatia</taxon>
        <taxon>Candidatus Tanganyikabacteria</taxon>
    </lineage>
</organism>